<proteinExistence type="predicted"/>
<dbReference type="PANTHER" id="PTHR42899:SF1">
    <property type="entry name" value="SPERMATOGENESIS-ASSOCIATED PROTEIN 20"/>
    <property type="match status" value="1"/>
</dbReference>
<dbReference type="SUPFAM" id="SSF48208">
    <property type="entry name" value="Six-hairpin glycosidases"/>
    <property type="match status" value="1"/>
</dbReference>
<accession>A0A9X2EA14</accession>
<feature type="compositionally biased region" description="Low complexity" evidence="1">
    <location>
        <begin position="642"/>
        <end position="656"/>
    </location>
</feature>
<dbReference type="InterPro" id="IPR008928">
    <property type="entry name" value="6-hairpin_glycosidase_sf"/>
</dbReference>
<gene>
    <name evidence="3" type="ORF">NDR86_26645</name>
</gene>
<protein>
    <submittedName>
        <fullName evidence="3">Thioredoxin domain-containing protein</fullName>
    </submittedName>
</protein>
<feature type="domain" description="Spermatogenesis-associated protein 20-like TRX" evidence="2">
    <location>
        <begin position="8"/>
        <end position="168"/>
    </location>
</feature>
<dbReference type="SUPFAM" id="SSF52833">
    <property type="entry name" value="Thioredoxin-like"/>
    <property type="match status" value="1"/>
</dbReference>
<dbReference type="Gene3D" id="3.40.30.10">
    <property type="entry name" value="Glutaredoxin"/>
    <property type="match status" value="1"/>
</dbReference>
<dbReference type="Pfam" id="PF03190">
    <property type="entry name" value="Thioredox_DsbH"/>
    <property type="match status" value="1"/>
</dbReference>
<evidence type="ECO:0000259" key="2">
    <source>
        <dbReference type="Pfam" id="PF03190"/>
    </source>
</evidence>
<keyword evidence="4" id="KW-1185">Reference proteome</keyword>
<organism evidence="3 4">
    <name type="scientific">Nocardia pulmonis</name>
    <dbReference type="NCBI Taxonomy" id="2951408"/>
    <lineage>
        <taxon>Bacteria</taxon>
        <taxon>Bacillati</taxon>
        <taxon>Actinomycetota</taxon>
        <taxon>Actinomycetes</taxon>
        <taxon>Mycobacteriales</taxon>
        <taxon>Nocardiaceae</taxon>
        <taxon>Nocardia</taxon>
    </lineage>
</organism>
<dbReference type="GO" id="GO:0005975">
    <property type="term" value="P:carbohydrate metabolic process"/>
    <property type="evidence" value="ECO:0007669"/>
    <property type="project" value="InterPro"/>
</dbReference>
<dbReference type="EMBL" id="JAMRXG010000013">
    <property type="protein sequence ID" value="MCM6777072.1"/>
    <property type="molecule type" value="Genomic_DNA"/>
</dbReference>
<name>A0A9X2EA14_9NOCA</name>
<sequence length="742" mass="78264">MCHPERVNLLGDATSPYLRQHADNPVHWRPWDAAALAAARERDVPILLSVGYASCHWCHVMAHESFEDEATAALMNENFVCVKVDREERPDLDAVYMNATVAMTGQGGWPMTCFLTPGGEPFYCGTYYPKVPRGGMPSFTQLLAAVTDTWRNRRDEVNQAAGQVAEALRAQSGGLPEGEIAVGPELLAHGVATVLRDVDQRYGGFGGAPKFPPSALLEALLRHYERTGDAQVLQVVSGTAEAMARGGIYDQLRGGFARYSVDAAWVVPHFEKMLYDNAQLLRAYAHLARRVADPALALRVTEETAEFLLDDLATATGGFASALDADTHIEPNAPGVEGATYVWTPAELTAELGPIEGAWAAEVFGVTTAGTFEHGTSVLTRYRDPEDGARLATVRDALRQARSRRPQPDRDDKVVTAWNGMAITALAEAGAAHGRADWVDAAIRCARFLLREHVSGDRVVRASLGGVAGAAPGVLEDYAWLATGLLALYQATGEPDWLTHAQHLIDSAATHFADPADPGSWFDTADDAETLVTRPRDPLDGATPSGASAFAETLLTASVLSDPDRAVRYGELAARTLARGAIVLARAPRSGGQWLAVAEAAVRGPVQIAIALPGRGEPARAQRDSVAASGIHAAPGDGSRTAASAAAGAEPPVAVEPEQDRNGGAAAPARPAESASGAELVATARWFAPGGAVIVAGVKDSAPLLVDRPPVGGRPAAYVCRGSVCDLPVTDAGELRAALLRV</sequence>
<dbReference type="AlphaFoldDB" id="A0A9X2EA14"/>
<evidence type="ECO:0000313" key="4">
    <source>
        <dbReference type="Proteomes" id="UP001139157"/>
    </source>
</evidence>
<dbReference type="InterPro" id="IPR004879">
    <property type="entry name" value="Ssp411-like_TRX"/>
</dbReference>
<dbReference type="RefSeq" id="WP_251916109.1">
    <property type="nucleotide sequence ID" value="NZ_JAMRXG010000013.1"/>
</dbReference>
<dbReference type="InterPro" id="IPR024705">
    <property type="entry name" value="Ssp411"/>
</dbReference>
<dbReference type="Proteomes" id="UP001139157">
    <property type="component" value="Unassembled WGS sequence"/>
</dbReference>
<dbReference type="PANTHER" id="PTHR42899">
    <property type="entry name" value="SPERMATOGENESIS-ASSOCIATED PROTEIN 20"/>
    <property type="match status" value="1"/>
</dbReference>
<comment type="caution">
    <text evidence="3">The sequence shown here is derived from an EMBL/GenBank/DDBJ whole genome shotgun (WGS) entry which is preliminary data.</text>
</comment>
<evidence type="ECO:0000256" key="1">
    <source>
        <dbReference type="SAM" id="MobiDB-lite"/>
    </source>
</evidence>
<evidence type="ECO:0000313" key="3">
    <source>
        <dbReference type="EMBL" id="MCM6777072.1"/>
    </source>
</evidence>
<feature type="region of interest" description="Disordered" evidence="1">
    <location>
        <begin position="615"/>
        <end position="671"/>
    </location>
</feature>
<dbReference type="CDD" id="cd02955">
    <property type="entry name" value="SSP411"/>
    <property type="match status" value="1"/>
</dbReference>
<reference evidence="3" key="1">
    <citation type="submission" date="2022-06" db="EMBL/GenBank/DDBJ databases">
        <title>Novel species in genus nocardia.</title>
        <authorList>
            <person name="Li F."/>
        </authorList>
    </citation>
    <scope>NUCLEOTIDE SEQUENCE</scope>
    <source>
        <strain evidence="3">CDC141</strain>
    </source>
</reference>
<dbReference type="InterPro" id="IPR036249">
    <property type="entry name" value="Thioredoxin-like_sf"/>
</dbReference>
<dbReference type="PIRSF" id="PIRSF006402">
    <property type="entry name" value="UCP006402_thioredoxin"/>
    <property type="match status" value="1"/>
</dbReference>